<dbReference type="KEGG" id="rhg:EXZ61_14615"/>
<dbReference type="AlphaFoldDB" id="A0A515ERM7"/>
<dbReference type="EMBL" id="CP036282">
    <property type="protein sequence ID" value="QDL55300.1"/>
    <property type="molecule type" value="Genomic_DNA"/>
</dbReference>
<reference evidence="4" key="1">
    <citation type="submission" date="2019-02" db="EMBL/GenBank/DDBJ databases">
        <title>Complete genome sequence of Rhodoferax sp. Gr-4.</title>
        <authorList>
            <person name="Jin L."/>
        </authorList>
    </citation>
    <scope>NUCLEOTIDE SEQUENCE [LARGE SCALE GENOMIC DNA]</scope>
    <source>
        <strain evidence="4">Gr-4</strain>
    </source>
</reference>
<name>A0A515ERM7_9BURK</name>
<reference evidence="4" key="2">
    <citation type="journal article" date="2020" name="Int. J. Syst. Evol. Microbiol.">
        <title>Genomic insights into a novel species Rhodoferax aquaticus sp. nov., isolated from freshwater.</title>
        <authorList>
            <person name="Li T."/>
            <person name="Zhuo Y."/>
            <person name="Jin C.Z."/>
            <person name="Wu X."/>
            <person name="Ko S.R."/>
            <person name="Jin F.J."/>
            <person name="Ahn C.Y."/>
            <person name="Oh H.M."/>
            <person name="Lee H.G."/>
            <person name="Jin L."/>
        </authorList>
    </citation>
    <scope>NUCLEOTIDE SEQUENCE [LARGE SCALE GENOMIC DNA]</scope>
    <source>
        <strain evidence="4">Gr-4</strain>
    </source>
</reference>
<dbReference type="RefSeq" id="WP_142812458.1">
    <property type="nucleotide sequence ID" value="NZ_CP036282.1"/>
</dbReference>
<keyword evidence="4" id="KW-1185">Reference proteome</keyword>
<evidence type="ECO:0000313" key="3">
    <source>
        <dbReference type="EMBL" id="QDL55300.1"/>
    </source>
</evidence>
<organism evidence="3 4">
    <name type="scientific">Rhodoferax aquaticus</name>
    <dbReference type="NCBI Taxonomy" id="2527691"/>
    <lineage>
        <taxon>Bacteria</taxon>
        <taxon>Pseudomonadati</taxon>
        <taxon>Pseudomonadota</taxon>
        <taxon>Betaproteobacteria</taxon>
        <taxon>Burkholderiales</taxon>
        <taxon>Comamonadaceae</taxon>
        <taxon>Rhodoferax</taxon>
    </lineage>
</organism>
<dbReference type="InterPro" id="IPR009628">
    <property type="entry name" value="Phage_tape_measure_N"/>
</dbReference>
<accession>A0A515ERM7</accession>
<gene>
    <name evidence="3" type="ORF">EXZ61_14615</name>
</gene>
<dbReference type="Pfam" id="PF06791">
    <property type="entry name" value="TMP_2"/>
    <property type="match status" value="1"/>
</dbReference>
<dbReference type="Proteomes" id="UP000317365">
    <property type="component" value="Chromosome"/>
</dbReference>
<evidence type="ECO:0000256" key="1">
    <source>
        <dbReference type="SAM" id="Coils"/>
    </source>
</evidence>
<keyword evidence="1" id="KW-0175">Coiled coil</keyword>
<proteinExistence type="predicted"/>
<feature type="domain" description="Bacteriophage tail tape measure N-terminal" evidence="2">
    <location>
        <begin position="120"/>
        <end position="321"/>
    </location>
</feature>
<protein>
    <recommendedName>
        <fullName evidence="2">Bacteriophage tail tape measure N-terminal domain-containing protein</fullName>
    </recommendedName>
</protein>
<evidence type="ECO:0000313" key="4">
    <source>
        <dbReference type="Proteomes" id="UP000317365"/>
    </source>
</evidence>
<feature type="coiled-coil region" evidence="1">
    <location>
        <begin position="602"/>
        <end position="629"/>
    </location>
</feature>
<evidence type="ECO:0000259" key="2">
    <source>
        <dbReference type="Pfam" id="PF06791"/>
    </source>
</evidence>
<sequence length="876" mass="93533">MTVGIGIKLGLDTSEVEAGLERTERGIDGIGTRASKTTEGLNRAERSAVSSLQRVQAALETSSKSEYTEKLFDLRGIDKSKPQIAALLAGLKEVEAAQAALKASSEAATLGNSKLPPVLDKTGISAAQTANAMRMIPAQMTDVVVSLQSGQAPLTVLLQQGGQLKDMFGGVGPAIASVGTYLRSLVSPLTLAAAGIGTVAIAMYEGSQEADAYSQAIALSGNASGVTLSQLQAMAKGIDAVRGTQGEAAETLAQFVQAGLAGGASLERFSLAAMDWERTTGTAVKSTVSAFVELAKEPLVASLKFNDSLHYLTASMYEQIKALVEQGRMTEAANLAQNTFADTLQSRSAEMVENTGLLVRGWAGVKKIISETGDALKNLGRSDTLQEQIDSLNKSIDDKRTYLGREQPNSGFSRVLQDEIRVLEAQKRPLQEKLEAQEKIASSRARESTLLSALVKWDKDGAQFLSRKAQMEQAIQRTRKEGLAAGKDEETIERRIADIREKYADKKAPKAAAHVDTTYVKLLDDLALADEAAQQYLATGETISSAEKFRLETLKRINDEWLRGKLTLDQAVDAESLMNEAYAKQVDVLQAISDEKQFASDREENAKNLEATQKQTESLQDQLSKEQEHVQQLGLSKTALAELVVQKLEDQAIGKDRLADLFMEIDATGQMSAQYREQAQALRDLAEAKRGSAAKEVAIDTQKDAEKLSKQTADTLRNDLKGAFSAAFRDSSGDPLKAFGDALENMIFTRAATALSESVMNAADSFMGQAGGGGGGFGDFLSNILSFDGGGYTGSNARTGGLDGKGGFMAMLHPQETVTDHSKGQQVSTGGAISVVQHINVDSRSDQATIMAAMQQAKAETMAAIQQSRRAGGVFA</sequence>